<evidence type="ECO:0000313" key="3">
    <source>
        <dbReference type="EMBL" id="KAF6031377.1"/>
    </source>
</evidence>
<name>A0A7J7JZH5_BUGNE</name>
<organism evidence="3 4">
    <name type="scientific">Bugula neritina</name>
    <name type="common">Brown bryozoan</name>
    <name type="synonym">Sertularia neritina</name>
    <dbReference type="NCBI Taxonomy" id="10212"/>
    <lineage>
        <taxon>Eukaryota</taxon>
        <taxon>Metazoa</taxon>
        <taxon>Spiralia</taxon>
        <taxon>Lophotrochozoa</taxon>
        <taxon>Bryozoa</taxon>
        <taxon>Gymnolaemata</taxon>
        <taxon>Cheilostomatida</taxon>
        <taxon>Flustrina</taxon>
        <taxon>Buguloidea</taxon>
        <taxon>Bugulidae</taxon>
        <taxon>Bugula</taxon>
    </lineage>
</organism>
<gene>
    <name evidence="3" type="ORF">EB796_010319</name>
</gene>
<evidence type="ECO:0000259" key="2">
    <source>
        <dbReference type="PROSITE" id="PS50030"/>
    </source>
</evidence>
<dbReference type="Pfam" id="PF22562">
    <property type="entry name" value="UBA_7"/>
    <property type="match status" value="1"/>
</dbReference>
<evidence type="ECO:0000256" key="1">
    <source>
        <dbReference type="SAM" id="MobiDB-lite"/>
    </source>
</evidence>
<feature type="compositionally biased region" description="Polar residues" evidence="1">
    <location>
        <begin position="13"/>
        <end position="31"/>
    </location>
</feature>
<dbReference type="InterPro" id="IPR009060">
    <property type="entry name" value="UBA-like_sf"/>
</dbReference>
<feature type="domain" description="UBA" evidence="2">
    <location>
        <begin position="36"/>
        <end position="82"/>
    </location>
</feature>
<dbReference type="Proteomes" id="UP000593567">
    <property type="component" value="Unassembled WGS sequence"/>
</dbReference>
<protein>
    <recommendedName>
        <fullName evidence="2">UBA domain-containing protein</fullName>
    </recommendedName>
</protein>
<comment type="caution">
    <text evidence="3">The sequence shown here is derived from an EMBL/GenBank/DDBJ whole genome shotgun (WGS) entry which is preliminary data.</text>
</comment>
<accession>A0A7J7JZH5</accession>
<dbReference type="SUPFAM" id="SSF46934">
    <property type="entry name" value="UBA-like"/>
    <property type="match status" value="1"/>
</dbReference>
<sequence length="175" mass="19470">MYTVLHTISHIDNGNGSYAQTRPPRSSTRTLGHSYEHEEESNLLNRLMSMGFPQNRSEKAIATTGSLKEDDIGDCVNWLLAHVDDPSLDELDSRDYILYLCPASGQLAEILAKFWTDSKVAAPNGAHDSFPHIRLTTFFRVPDGLMPKLLQVIESTIASCEYVKSNYELGVPVAN</sequence>
<dbReference type="PROSITE" id="PS50030">
    <property type="entry name" value="UBA"/>
    <property type="match status" value="1"/>
</dbReference>
<proteinExistence type="predicted"/>
<dbReference type="EMBL" id="VXIV02001608">
    <property type="protein sequence ID" value="KAF6031377.1"/>
    <property type="molecule type" value="Genomic_DNA"/>
</dbReference>
<dbReference type="InterPro" id="IPR015940">
    <property type="entry name" value="UBA"/>
</dbReference>
<dbReference type="AlphaFoldDB" id="A0A7J7JZH5"/>
<evidence type="ECO:0000313" key="4">
    <source>
        <dbReference type="Proteomes" id="UP000593567"/>
    </source>
</evidence>
<feature type="region of interest" description="Disordered" evidence="1">
    <location>
        <begin position="13"/>
        <end position="33"/>
    </location>
</feature>
<keyword evidence="4" id="KW-1185">Reference proteome</keyword>
<reference evidence="3" key="1">
    <citation type="submission" date="2020-06" db="EMBL/GenBank/DDBJ databases">
        <title>Draft genome of Bugula neritina, a colonial animal packing powerful symbionts and potential medicines.</title>
        <authorList>
            <person name="Rayko M."/>
        </authorList>
    </citation>
    <scope>NUCLEOTIDE SEQUENCE [LARGE SCALE GENOMIC DNA]</scope>
    <source>
        <strain evidence="3">Kwan_BN1</strain>
    </source>
</reference>
<dbReference type="OrthoDB" id="414418at2759"/>
<dbReference type="Gene3D" id="1.10.8.10">
    <property type="entry name" value="DNA helicase RuvA subunit, C-terminal domain"/>
    <property type="match status" value="1"/>
</dbReference>